<gene>
    <name evidence="8" type="ORF">IV64_GL001281</name>
</gene>
<sequence length="405" mass="44693">MNKTWIVTLETYLRQVKSWSFLTLVLMPFLFVGLSFGLSYLAVPSQSKSDIAVISKDTQLRANFIQSSGVATTDKYDTVASAQRATKRSDINGYLTLSMQDQQLKATFHGPDAVNSGDQAKIQRFLATNQTALNLRLAKLSPKQTRALAVQPKFKQSLQKKTATNKLAKRISFYIIVFFVYLILTTYSSITAQEIAAEKGTKIMEVIFSSTTPRKYFNGKVYGVLLVIVTQLLIYLLGGAVIVQVAQHSRVTANLWSQNTGVINQVLHNLLSINLLFALLAVLLYTVISAFCGALVTRIEDASKASQPVVYLNLITFAVALAFQGNPTNTFVRVFSYVPFFSSYLMPLRLINNTASGLQAGISMLLLIATIVGSMAYIGRIYGGLMLQTDELGFWGNLKRGLTLK</sequence>
<dbReference type="Pfam" id="PF12698">
    <property type="entry name" value="ABC2_membrane_3"/>
    <property type="match status" value="1"/>
</dbReference>
<dbReference type="OrthoDB" id="9768837at2"/>
<dbReference type="PANTHER" id="PTHR30294:SF29">
    <property type="entry name" value="MULTIDRUG ABC TRANSPORTER PERMEASE YBHS-RELATED"/>
    <property type="match status" value="1"/>
</dbReference>
<evidence type="ECO:0000256" key="4">
    <source>
        <dbReference type="ARBA" id="ARBA00022989"/>
    </source>
</evidence>
<evidence type="ECO:0000259" key="7">
    <source>
        <dbReference type="Pfam" id="PF12698"/>
    </source>
</evidence>
<dbReference type="PANTHER" id="PTHR30294">
    <property type="entry name" value="MEMBRANE COMPONENT OF ABC TRANSPORTER YHHJ-RELATED"/>
    <property type="match status" value="1"/>
</dbReference>
<keyword evidence="9" id="KW-1185">Reference proteome</keyword>
<evidence type="ECO:0000256" key="2">
    <source>
        <dbReference type="ARBA" id="ARBA00022475"/>
    </source>
</evidence>
<feature type="transmembrane region" description="Helical" evidence="6">
    <location>
        <begin position="221"/>
        <end position="243"/>
    </location>
</feature>
<feature type="transmembrane region" description="Helical" evidence="6">
    <location>
        <begin position="275"/>
        <end position="299"/>
    </location>
</feature>
<feature type="transmembrane region" description="Helical" evidence="6">
    <location>
        <begin position="357"/>
        <end position="378"/>
    </location>
</feature>
<keyword evidence="4 6" id="KW-1133">Transmembrane helix</keyword>
<feature type="domain" description="ABC-2 type transporter transmembrane" evidence="7">
    <location>
        <begin position="19"/>
        <end position="373"/>
    </location>
</feature>
<dbReference type="GO" id="GO:0005886">
    <property type="term" value="C:plasma membrane"/>
    <property type="evidence" value="ECO:0007669"/>
    <property type="project" value="UniProtKB-SubCell"/>
</dbReference>
<feature type="transmembrane region" description="Helical" evidence="6">
    <location>
        <begin position="305"/>
        <end position="323"/>
    </location>
</feature>
<dbReference type="Proteomes" id="UP000051783">
    <property type="component" value="Unassembled WGS sequence"/>
</dbReference>
<evidence type="ECO:0000313" key="9">
    <source>
        <dbReference type="Proteomes" id="UP000051783"/>
    </source>
</evidence>
<evidence type="ECO:0000313" key="8">
    <source>
        <dbReference type="EMBL" id="KRO14429.1"/>
    </source>
</evidence>
<dbReference type="InterPro" id="IPR051449">
    <property type="entry name" value="ABC-2_transporter_component"/>
</dbReference>
<evidence type="ECO:0000256" key="6">
    <source>
        <dbReference type="SAM" id="Phobius"/>
    </source>
</evidence>
<comment type="caution">
    <text evidence="8">The sequence shown here is derived from an EMBL/GenBank/DDBJ whole genome shotgun (WGS) entry which is preliminary data.</text>
</comment>
<dbReference type="RefSeq" id="WP_057705401.1">
    <property type="nucleotide sequence ID" value="NZ_JQCL01000013.1"/>
</dbReference>
<organism evidence="8 9">
    <name type="scientific">Lactiplantibacillus xiangfangensis</name>
    <dbReference type="NCBI Taxonomy" id="942150"/>
    <lineage>
        <taxon>Bacteria</taxon>
        <taxon>Bacillati</taxon>
        <taxon>Bacillota</taxon>
        <taxon>Bacilli</taxon>
        <taxon>Lactobacillales</taxon>
        <taxon>Lactobacillaceae</taxon>
        <taxon>Lactiplantibacillus</taxon>
    </lineage>
</organism>
<feature type="transmembrane region" description="Helical" evidence="6">
    <location>
        <begin position="20"/>
        <end position="43"/>
    </location>
</feature>
<keyword evidence="3 6" id="KW-0812">Transmembrane</keyword>
<keyword evidence="5 6" id="KW-0472">Membrane</keyword>
<protein>
    <submittedName>
        <fullName evidence="8">ABC transporter permease</fullName>
    </submittedName>
</protein>
<dbReference type="AlphaFoldDB" id="A0A0R2MRL8"/>
<dbReference type="STRING" id="942150.IV64_GL001281"/>
<evidence type="ECO:0000256" key="3">
    <source>
        <dbReference type="ARBA" id="ARBA00022692"/>
    </source>
</evidence>
<dbReference type="InterPro" id="IPR013525">
    <property type="entry name" value="ABC2_TM"/>
</dbReference>
<keyword evidence="2" id="KW-1003">Cell membrane</keyword>
<name>A0A0R2MRL8_9LACO</name>
<dbReference type="GO" id="GO:0140359">
    <property type="term" value="F:ABC-type transporter activity"/>
    <property type="evidence" value="ECO:0007669"/>
    <property type="project" value="InterPro"/>
</dbReference>
<evidence type="ECO:0000256" key="5">
    <source>
        <dbReference type="ARBA" id="ARBA00023136"/>
    </source>
</evidence>
<proteinExistence type="predicted"/>
<dbReference type="EMBL" id="JQCL01000013">
    <property type="protein sequence ID" value="KRO14429.1"/>
    <property type="molecule type" value="Genomic_DNA"/>
</dbReference>
<feature type="transmembrane region" description="Helical" evidence="6">
    <location>
        <begin position="171"/>
        <end position="190"/>
    </location>
</feature>
<accession>A0A0R2MRL8</accession>
<dbReference type="PATRIC" id="fig|942150.3.peg.1321"/>
<comment type="subcellular location">
    <subcellularLocation>
        <location evidence="1">Cell membrane</location>
        <topology evidence="1">Multi-pass membrane protein</topology>
    </subcellularLocation>
</comment>
<evidence type="ECO:0000256" key="1">
    <source>
        <dbReference type="ARBA" id="ARBA00004651"/>
    </source>
</evidence>
<reference evidence="8 9" key="1">
    <citation type="journal article" date="2015" name="Genome Announc.">
        <title>Expanding the biotechnology potential of lactobacilli through comparative genomics of 213 strains and associated genera.</title>
        <authorList>
            <person name="Sun Z."/>
            <person name="Harris H.M."/>
            <person name="McCann A."/>
            <person name="Guo C."/>
            <person name="Argimon S."/>
            <person name="Zhang W."/>
            <person name="Yang X."/>
            <person name="Jeffery I.B."/>
            <person name="Cooney J.C."/>
            <person name="Kagawa T.F."/>
            <person name="Liu W."/>
            <person name="Song Y."/>
            <person name="Salvetti E."/>
            <person name="Wrobel A."/>
            <person name="Rasinkangas P."/>
            <person name="Parkhill J."/>
            <person name="Rea M.C."/>
            <person name="O'Sullivan O."/>
            <person name="Ritari J."/>
            <person name="Douillard F.P."/>
            <person name="Paul Ross R."/>
            <person name="Yang R."/>
            <person name="Briner A.E."/>
            <person name="Felis G.E."/>
            <person name="de Vos W.M."/>
            <person name="Barrangou R."/>
            <person name="Klaenhammer T.R."/>
            <person name="Caufield P.W."/>
            <person name="Cui Y."/>
            <person name="Zhang H."/>
            <person name="O'Toole P.W."/>
        </authorList>
    </citation>
    <scope>NUCLEOTIDE SEQUENCE [LARGE SCALE GENOMIC DNA]</scope>
    <source>
        <strain evidence="8 9">LMG 26013</strain>
    </source>
</reference>